<dbReference type="Proteomes" id="UP001367508">
    <property type="component" value="Unassembled WGS sequence"/>
</dbReference>
<dbReference type="EMBL" id="JAYMYQ010000009">
    <property type="protein sequence ID" value="KAK7313247.1"/>
    <property type="molecule type" value="Genomic_DNA"/>
</dbReference>
<name>A0AAN9PWV2_CANGL</name>
<organism evidence="1 2">
    <name type="scientific">Canavalia gladiata</name>
    <name type="common">Sword bean</name>
    <name type="synonym">Dolichos gladiatus</name>
    <dbReference type="NCBI Taxonomy" id="3824"/>
    <lineage>
        <taxon>Eukaryota</taxon>
        <taxon>Viridiplantae</taxon>
        <taxon>Streptophyta</taxon>
        <taxon>Embryophyta</taxon>
        <taxon>Tracheophyta</taxon>
        <taxon>Spermatophyta</taxon>
        <taxon>Magnoliopsida</taxon>
        <taxon>eudicotyledons</taxon>
        <taxon>Gunneridae</taxon>
        <taxon>Pentapetalae</taxon>
        <taxon>rosids</taxon>
        <taxon>fabids</taxon>
        <taxon>Fabales</taxon>
        <taxon>Fabaceae</taxon>
        <taxon>Papilionoideae</taxon>
        <taxon>50 kb inversion clade</taxon>
        <taxon>NPAAA clade</taxon>
        <taxon>indigoferoid/millettioid clade</taxon>
        <taxon>Phaseoleae</taxon>
        <taxon>Canavalia</taxon>
    </lineage>
</organism>
<evidence type="ECO:0000313" key="1">
    <source>
        <dbReference type="EMBL" id="KAK7313247.1"/>
    </source>
</evidence>
<protein>
    <submittedName>
        <fullName evidence="1">Uncharacterized protein</fullName>
    </submittedName>
</protein>
<gene>
    <name evidence="1" type="ORF">VNO77_37848</name>
</gene>
<accession>A0AAN9PWV2</accession>
<comment type="caution">
    <text evidence="1">The sequence shown here is derived from an EMBL/GenBank/DDBJ whole genome shotgun (WGS) entry which is preliminary data.</text>
</comment>
<keyword evidence="2" id="KW-1185">Reference proteome</keyword>
<evidence type="ECO:0000313" key="2">
    <source>
        <dbReference type="Proteomes" id="UP001367508"/>
    </source>
</evidence>
<reference evidence="1 2" key="1">
    <citation type="submission" date="2024-01" db="EMBL/GenBank/DDBJ databases">
        <title>The genomes of 5 underutilized Papilionoideae crops provide insights into root nodulation and disease resistanc.</title>
        <authorList>
            <person name="Jiang F."/>
        </authorList>
    </citation>
    <scope>NUCLEOTIDE SEQUENCE [LARGE SCALE GENOMIC DNA]</scope>
    <source>
        <strain evidence="1">LVBAO_FW01</strain>
        <tissue evidence="1">Leaves</tissue>
    </source>
</reference>
<sequence length="183" mass="21158">MVTPDFCAFEAYVWRFQNFVLGDRILSPCPEKSNTCKGLCHQCSGNFSTLGTAWMAMRINQGCPRRVEISIYDIAVRDVIPLNIGNQELRKSKNNQQVRVSTEDSFEIRKRQPMILKRLSTYELRMLIRYVLQMRRKNLGHIIIEMIEKLILNGDMASKYFSGTVCGDGYEQDWACCHSGFLE</sequence>
<dbReference type="AlphaFoldDB" id="A0AAN9PWV2"/>
<proteinExistence type="predicted"/>